<evidence type="ECO:0000256" key="3">
    <source>
        <dbReference type="ARBA" id="ARBA00023125"/>
    </source>
</evidence>
<dbReference type="SUPFAM" id="SSF46785">
    <property type="entry name" value="Winged helix' DNA-binding domain"/>
    <property type="match status" value="1"/>
</dbReference>
<feature type="domain" description="HTH lysR-type" evidence="6">
    <location>
        <begin position="1"/>
        <end position="20"/>
    </location>
</feature>
<keyword evidence="2" id="KW-0805">Transcription regulation</keyword>
<keyword evidence="3 7" id="KW-0238">DNA-binding</keyword>
<evidence type="ECO:0000256" key="1">
    <source>
        <dbReference type="ARBA" id="ARBA00009437"/>
    </source>
</evidence>
<dbReference type="Proteomes" id="UP000549695">
    <property type="component" value="Unassembled WGS sequence"/>
</dbReference>
<dbReference type="AlphaFoldDB" id="A0A852W521"/>
<dbReference type="SUPFAM" id="SSF53850">
    <property type="entry name" value="Periplasmic binding protein-like II"/>
    <property type="match status" value="1"/>
</dbReference>
<gene>
    <name evidence="7" type="ORF">HDA37_000907</name>
</gene>
<dbReference type="PROSITE" id="PS50931">
    <property type="entry name" value="HTH_LYSR"/>
    <property type="match status" value="1"/>
</dbReference>
<evidence type="ECO:0000313" key="7">
    <source>
        <dbReference type="EMBL" id="NYG00622.1"/>
    </source>
</evidence>
<dbReference type="InterPro" id="IPR036390">
    <property type="entry name" value="WH_DNA-bd_sf"/>
</dbReference>
<feature type="region of interest" description="Disordered" evidence="5">
    <location>
        <begin position="262"/>
        <end position="291"/>
    </location>
</feature>
<accession>A0A852W521</accession>
<name>A0A852W521_PSEA5</name>
<evidence type="ECO:0000256" key="4">
    <source>
        <dbReference type="ARBA" id="ARBA00023163"/>
    </source>
</evidence>
<evidence type="ECO:0000256" key="5">
    <source>
        <dbReference type="SAM" id="MobiDB-lite"/>
    </source>
</evidence>
<dbReference type="PANTHER" id="PTHR30126:SF39">
    <property type="entry name" value="HTH-TYPE TRANSCRIPTIONAL REGULATOR CYSL"/>
    <property type="match status" value="1"/>
</dbReference>
<dbReference type="GO" id="GO:0003700">
    <property type="term" value="F:DNA-binding transcription factor activity"/>
    <property type="evidence" value="ECO:0007669"/>
    <property type="project" value="InterPro"/>
</dbReference>
<reference evidence="7 8" key="1">
    <citation type="submission" date="2020-07" db="EMBL/GenBank/DDBJ databases">
        <title>Sequencing the genomes of 1000 actinobacteria strains.</title>
        <authorList>
            <person name="Klenk H.-P."/>
        </authorList>
    </citation>
    <scope>NUCLEOTIDE SEQUENCE [LARGE SCALE GENOMIC DNA]</scope>
    <source>
        <strain evidence="7 8">DSM 44749</strain>
    </source>
</reference>
<dbReference type="Gene3D" id="3.40.190.290">
    <property type="match status" value="1"/>
</dbReference>
<keyword evidence="4" id="KW-0804">Transcription</keyword>
<dbReference type="InterPro" id="IPR000847">
    <property type="entry name" value="LysR_HTH_N"/>
</dbReference>
<dbReference type="InterPro" id="IPR005119">
    <property type="entry name" value="LysR_subst-bd"/>
</dbReference>
<organism evidence="7 8">
    <name type="scientific">Pseudonocardia alni</name>
    <name type="common">Amycolata alni</name>
    <dbReference type="NCBI Taxonomy" id="33907"/>
    <lineage>
        <taxon>Bacteria</taxon>
        <taxon>Bacillati</taxon>
        <taxon>Actinomycetota</taxon>
        <taxon>Actinomycetes</taxon>
        <taxon>Pseudonocardiales</taxon>
        <taxon>Pseudonocardiaceae</taxon>
        <taxon>Pseudonocardia</taxon>
    </lineage>
</organism>
<evidence type="ECO:0000256" key="2">
    <source>
        <dbReference type="ARBA" id="ARBA00023015"/>
    </source>
</evidence>
<comment type="similarity">
    <text evidence="1">Belongs to the LysR transcriptional regulatory family.</text>
</comment>
<proteinExistence type="inferred from homology"/>
<sequence length="291" mass="31297">MERRLGLRLLERSPAGSTLTTEGEVLARYARNVIRAADELLEFGSRMGSTEARRLRIAGSPAISEHLIPDWLNHAGSTTDDVLVEVRTGNLETLHRLVLESRVDLAFVDGWCGTGDRTGAAHHDELVTRDICDDRLAVVVGPRHPWADRRTPVTVAELAGAPLVLRERGSGLRAFTDELLASHRPAGGQVELPSSSALKLAVATSRRVTVLNVSTVRTEIADGRLHLVAVDHEMPGRPIRATWNRQRGLTGHAEALVEIAAAKGSPPPGPHDAPETGGTPGRDHAGHRAIA</sequence>
<evidence type="ECO:0000313" key="8">
    <source>
        <dbReference type="Proteomes" id="UP000549695"/>
    </source>
</evidence>
<feature type="compositionally biased region" description="Basic and acidic residues" evidence="5">
    <location>
        <begin position="281"/>
        <end position="291"/>
    </location>
</feature>
<comment type="caution">
    <text evidence="7">The sequence shown here is derived from an EMBL/GenBank/DDBJ whole genome shotgun (WGS) entry which is preliminary data.</text>
</comment>
<dbReference type="InterPro" id="IPR036388">
    <property type="entry name" value="WH-like_DNA-bd_sf"/>
</dbReference>
<evidence type="ECO:0000259" key="6">
    <source>
        <dbReference type="PROSITE" id="PS50931"/>
    </source>
</evidence>
<dbReference type="Gene3D" id="1.10.10.10">
    <property type="entry name" value="Winged helix-like DNA-binding domain superfamily/Winged helix DNA-binding domain"/>
    <property type="match status" value="1"/>
</dbReference>
<dbReference type="EMBL" id="JACCCZ010000001">
    <property type="protein sequence ID" value="NYG00622.1"/>
    <property type="molecule type" value="Genomic_DNA"/>
</dbReference>
<dbReference type="PANTHER" id="PTHR30126">
    <property type="entry name" value="HTH-TYPE TRANSCRIPTIONAL REGULATOR"/>
    <property type="match status" value="1"/>
</dbReference>
<protein>
    <submittedName>
        <fullName evidence="7">DNA-binding transcriptional LysR family regulator</fullName>
    </submittedName>
</protein>
<dbReference type="Pfam" id="PF03466">
    <property type="entry name" value="LysR_substrate"/>
    <property type="match status" value="1"/>
</dbReference>
<dbReference type="GO" id="GO:0000976">
    <property type="term" value="F:transcription cis-regulatory region binding"/>
    <property type="evidence" value="ECO:0007669"/>
    <property type="project" value="TreeGrafter"/>
</dbReference>
<keyword evidence="8" id="KW-1185">Reference proteome</keyword>